<dbReference type="Pfam" id="PF12246">
    <property type="entry name" value="MKT1_C"/>
    <property type="match status" value="1"/>
</dbReference>
<organism evidence="5 6">
    <name type="scientific">Scheffersomyces spartinae</name>
    <dbReference type="NCBI Taxonomy" id="45513"/>
    <lineage>
        <taxon>Eukaryota</taxon>
        <taxon>Fungi</taxon>
        <taxon>Dikarya</taxon>
        <taxon>Ascomycota</taxon>
        <taxon>Saccharomycotina</taxon>
        <taxon>Pichiomycetes</taxon>
        <taxon>Debaryomycetaceae</taxon>
        <taxon>Scheffersomyces</taxon>
    </lineage>
</organism>
<dbReference type="AlphaFoldDB" id="A0A9P7VDN8"/>
<keyword evidence="6" id="KW-1185">Reference proteome</keyword>
<evidence type="ECO:0000256" key="2">
    <source>
        <dbReference type="ARBA" id="ARBA00024023"/>
    </source>
</evidence>
<dbReference type="Gene3D" id="3.40.50.1010">
    <property type="entry name" value="5'-nuclease"/>
    <property type="match status" value="1"/>
</dbReference>
<dbReference type="InterPro" id="IPR006085">
    <property type="entry name" value="XPG_DNA_repair_N"/>
</dbReference>
<dbReference type="InterPro" id="IPR022040">
    <property type="entry name" value="MKT1_N"/>
</dbReference>
<dbReference type="EMBL" id="JAHMUF010000002">
    <property type="protein sequence ID" value="KAG7195905.1"/>
    <property type="molecule type" value="Genomic_DNA"/>
</dbReference>
<accession>A0A9P7VDN8</accession>
<dbReference type="GO" id="GO:0003730">
    <property type="term" value="F:mRNA 3'-UTR binding"/>
    <property type="evidence" value="ECO:0007669"/>
    <property type="project" value="TreeGrafter"/>
</dbReference>
<dbReference type="GO" id="GO:0006417">
    <property type="term" value="P:regulation of translation"/>
    <property type="evidence" value="ECO:0007669"/>
    <property type="project" value="UniProtKB-KW"/>
</dbReference>
<dbReference type="Proteomes" id="UP000790833">
    <property type="component" value="Unassembled WGS sequence"/>
</dbReference>
<dbReference type="CDD" id="cd09858">
    <property type="entry name" value="PIN_MKT1"/>
    <property type="match status" value="1"/>
</dbReference>
<proteinExistence type="inferred from homology"/>
<dbReference type="InterPro" id="IPR029060">
    <property type="entry name" value="PIN-like_dom_sf"/>
</dbReference>
<name>A0A9P7VDN8_9ASCO</name>
<dbReference type="GO" id="GO:0006974">
    <property type="term" value="P:DNA damage response"/>
    <property type="evidence" value="ECO:0007669"/>
    <property type="project" value="UniProtKB-ARBA"/>
</dbReference>
<dbReference type="GeneID" id="66115664"/>
<dbReference type="OrthoDB" id="17262at2759"/>
<sequence>MPITSLESFLFERKLVSSCPIEILQNSTIGIDVDHYLYRIYTFKKEQFLPGIGGVPSSLKDYIHLDLQVFKEFNIKPIFVIPGMKIQIQKHDYKTGELSQQEQHIETTWMKLSNKPPYSYNNMESFRLYSESLPVRPMIHDLITYFIDIGVDYMVAPYDVSFQLSYLYQNNIIDIIYGSTDLLLTQLDKFILGMEFQSKDFRFIDKAKVLHDLSLSERQLMDLSILVGCELQPTMFPIFPPIPKPNLTQPYPQLSYFKMGLDIIYQYSYNNNSNDLYGFIMGLQDPTLLELYQKGHTALKCIPVMNKDGYVELYNVEMAKLGIKNNIDFLEHEKEPESEESTSAGNVVKVPNDVHDIISQRLPPEFYFYQSIGLLPVGLLEAITQGQLHVRPPLESSLNDNYKRLVTSKFYTESLDRQFNLITQLLTRYYGFRKINVKFWFRDEEEKLNNRMFTPVSKMVEKLFIQEEESSNEFNLTKFWTQLNGGSFTAVKNKKITSVSDIISTILLRVLYLYGIVDNKTLKLTNLGKIFQRFVQENPESNNINNLMLLLLLIKTQTIRFDEINNEFTSVPKFFKELSNDESISFEKTKLITMIARVFTLVKLNISPINYQGPISRGLLNFRSFVGYVSNDLIHLFECLLVDFIVHEENNDLRNSLKNKQDWYQLISQLPFYKEVPNTLLGVMVEIYFEYSIRQAIADPTKSKQDIIKNTKDHLLNFVYQVNNTSFNINVNGINSIKENTLFEDFGIGLTLWNDFVKMMIIANDIDNKLVSDNYLESVNEANKLVKEFI</sequence>
<dbReference type="InterPro" id="IPR006086">
    <property type="entry name" value="XPG-I_dom"/>
</dbReference>
<feature type="domain" description="XPG-I" evidence="3">
    <location>
        <begin position="147"/>
        <end position="215"/>
    </location>
</feature>
<evidence type="ECO:0000313" key="5">
    <source>
        <dbReference type="EMBL" id="KAG7195905.1"/>
    </source>
</evidence>
<dbReference type="PANTHER" id="PTHR11081:SF32">
    <property type="entry name" value="POST-TRANSCRIPTIONAL REGULATOR MKT1"/>
    <property type="match status" value="1"/>
</dbReference>
<dbReference type="SMART" id="SM00484">
    <property type="entry name" value="XPGI"/>
    <property type="match status" value="1"/>
</dbReference>
<dbReference type="PANTHER" id="PTHR11081">
    <property type="entry name" value="FLAP ENDONUCLEASE FAMILY MEMBER"/>
    <property type="match status" value="1"/>
</dbReference>
<feature type="domain" description="XPG N-terminal" evidence="4">
    <location>
        <begin position="1"/>
        <end position="103"/>
    </location>
</feature>
<dbReference type="SMART" id="SM00485">
    <property type="entry name" value="XPGN"/>
    <property type="match status" value="1"/>
</dbReference>
<evidence type="ECO:0000256" key="1">
    <source>
        <dbReference type="ARBA" id="ARBA00022845"/>
    </source>
</evidence>
<dbReference type="InterPro" id="IPR006084">
    <property type="entry name" value="XPG/Rad2"/>
</dbReference>
<comment type="caution">
    <text evidence="5">The sequence shown here is derived from an EMBL/GenBank/DDBJ whole genome shotgun (WGS) entry which is preliminary data.</text>
</comment>
<dbReference type="Pfam" id="PF12247">
    <property type="entry name" value="MKT1_N"/>
    <property type="match status" value="1"/>
</dbReference>
<reference evidence="5" key="1">
    <citation type="submission" date="2021-03" db="EMBL/GenBank/DDBJ databases">
        <authorList>
            <person name="Palmer J.M."/>
        </authorList>
    </citation>
    <scope>NUCLEOTIDE SEQUENCE</scope>
    <source>
        <strain evidence="5">ARV_011</strain>
    </source>
</reference>
<evidence type="ECO:0008006" key="7">
    <source>
        <dbReference type="Google" id="ProtNLM"/>
    </source>
</evidence>
<dbReference type="GO" id="GO:0004518">
    <property type="term" value="F:nuclease activity"/>
    <property type="evidence" value="ECO:0007669"/>
    <property type="project" value="InterPro"/>
</dbReference>
<evidence type="ECO:0000259" key="4">
    <source>
        <dbReference type="SMART" id="SM00485"/>
    </source>
</evidence>
<comment type="similarity">
    <text evidence="2">Belongs to the XPG/RAD2 endonuclease family.</text>
</comment>
<protein>
    <recommendedName>
        <fullName evidence="7">XPG N-terminal domain-containing protein</fullName>
    </recommendedName>
</protein>
<evidence type="ECO:0000313" key="6">
    <source>
        <dbReference type="Proteomes" id="UP000790833"/>
    </source>
</evidence>
<keyword evidence="1" id="KW-0810">Translation regulation</keyword>
<dbReference type="Pfam" id="PF00752">
    <property type="entry name" value="XPG_N"/>
    <property type="match status" value="1"/>
</dbReference>
<dbReference type="InterPro" id="IPR022039">
    <property type="entry name" value="MKT1_C"/>
</dbReference>
<gene>
    <name evidence="5" type="ORF">KQ657_002290</name>
</gene>
<dbReference type="RefSeq" id="XP_043051450.1">
    <property type="nucleotide sequence ID" value="XM_043193062.1"/>
</dbReference>
<evidence type="ECO:0000259" key="3">
    <source>
        <dbReference type="SMART" id="SM00484"/>
    </source>
</evidence>
<dbReference type="SUPFAM" id="SSF88723">
    <property type="entry name" value="PIN domain-like"/>
    <property type="match status" value="1"/>
</dbReference>